<dbReference type="STRING" id="526222.Desal_1813"/>
<feature type="repeat" description="TPR" evidence="1">
    <location>
        <begin position="18"/>
        <end position="51"/>
    </location>
</feature>
<dbReference type="Gene3D" id="1.25.40.10">
    <property type="entry name" value="Tetratricopeptide repeat domain"/>
    <property type="match status" value="1"/>
</dbReference>
<name>C6BTU5_MARSD</name>
<keyword evidence="4" id="KW-1185">Reference proteome</keyword>
<protein>
    <recommendedName>
        <fullName evidence="5">Tetratricopeptide repeat-containing protein</fullName>
    </recommendedName>
</protein>
<dbReference type="RefSeq" id="WP_015851691.1">
    <property type="nucleotide sequence ID" value="NC_012881.1"/>
</dbReference>
<evidence type="ECO:0000256" key="2">
    <source>
        <dbReference type="SAM" id="MobiDB-lite"/>
    </source>
</evidence>
<organism evidence="3 4">
    <name type="scientific">Maridesulfovibrio salexigens (strain ATCC 14822 / DSM 2638 / NCIMB 8403 / VKM B-1763)</name>
    <name type="common">Desulfovibrio salexigens</name>
    <dbReference type="NCBI Taxonomy" id="526222"/>
    <lineage>
        <taxon>Bacteria</taxon>
        <taxon>Pseudomonadati</taxon>
        <taxon>Thermodesulfobacteriota</taxon>
        <taxon>Desulfovibrionia</taxon>
        <taxon>Desulfovibrionales</taxon>
        <taxon>Desulfovibrionaceae</taxon>
        <taxon>Maridesulfovibrio</taxon>
    </lineage>
</organism>
<keyword evidence="1" id="KW-0802">TPR repeat</keyword>
<dbReference type="eggNOG" id="COG0457">
    <property type="taxonomic scope" value="Bacteria"/>
</dbReference>
<dbReference type="AlphaFoldDB" id="C6BTU5"/>
<dbReference type="HOGENOM" id="CLU_059715_0_0_7"/>
<dbReference type="PROSITE" id="PS50005">
    <property type="entry name" value="TPR"/>
    <property type="match status" value="1"/>
</dbReference>
<proteinExistence type="predicted"/>
<evidence type="ECO:0000313" key="3">
    <source>
        <dbReference type="EMBL" id="ACS79875.1"/>
    </source>
</evidence>
<feature type="region of interest" description="Disordered" evidence="2">
    <location>
        <begin position="143"/>
        <end position="162"/>
    </location>
</feature>
<dbReference type="InterPro" id="IPR011990">
    <property type="entry name" value="TPR-like_helical_dom_sf"/>
</dbReference>
<sequence length="291" mass="32003">MQSKIEWYQEVLALEPSSKVFFPLARLYVEMGNLEKAVTTLRMGLDRHPDYLEARLLLVETLAKLDRDSEAKAAVAPLTRLFSSYPSFWKMWGASVSEGNDDVAGAMAFLFSALHGSPMSWSDVMAEGIKQLTGASISERGLKSEPAVSKDKYEAPGDFARPDPEESALLVDEISEAAALVDFDGDSGEDLTNPVVLDNLKTKTMAEVLASQGDLEGALEIYRDLLCKASDEDKEELMSFMADISSRISQTPMEDVAGDDASKDPYFKHAKSKLMSTLELLAERLEARASR</sequence>
<dbReference type="Proteomes" id="UP000002601">
    <property type="component" value="Chromosome"/>
</dbReference>
<dbReference type="EMBL" id="CP001649">
    <property type="protein sequence ID" value="ACS79875.1"/>
    <property type="molecule type" value="Genomic_DNA"/>
</dbReference>
<evidence type="ECO:0008006" key="5">
    <source>
        <dbReference type="Google" id="ProtNLM"/>
    </source>
</evidence>
<gene>
    <name evidence="3" type="ordered locus">Desal_1813</name>
</gene>
<evidence type="ECO:0000313" key="4">
    <source>
        <dbReference type="Proteomes" id="UP000002601"/>
    </source>
</evidence>
<reference evidence="3 4" key="1">
    <citation type="submission" date="2009-06" db="EMBL/GenBank/DDBJ databases">
        <title>Complete sequence of Desulfovibrio salexigens DSM 2638.</title>
        <authorList>
            <consortium name="US DOE Joint Genome Institute"/>
            <person name="Lucas S."/>
            <person name="Copeland A."/>
            <person name="Lapidus A."/>
            <person name="Glavina del Rio T."/>
            <person name="Tice H."/>
            <person name="Bruce D."/>
            <person name="Goodwin L."/>
            <person name="Pitluck S."/>
            <person name="Munk A.C."/>
            <person name="Brettin T."/>
            <person name="Detter J.C."/>
            <person name="Han C."/>
            <person name="Tapia R."/>
            <person name="Larimer F."/>
            <person name="Land M."/>
            <person name="Hauser L."/>
            <person name="Kyrpides N."/>
            <person name="Anderson I."/>
            <person name="Wall J.D."/>
            <person name="Arkin A.P."/>
            <person name="Dehal P."/>
            <person name="Chivian D."/>
            <person name="Giles B."/>
            <person name="Hazen T.C."/>
        </authorList>
    </citation>
    <scope>NUCLEOTIDE SEQUENCE [LARGE SCALE GENOMIC DNA]</scope>
    <source>
        <strain evidence="4">ATCC 14822 / DSM 2638 / NCIMB 8403 / VKM B-1763</strain>
    </source>
</reference>
<dbReference type="KEGG" id="dsa:Desal_1813"/>
<dbReference type="OrthoDB" id="5471982at2"/>
<evidence type="ECO:0000256" key="1">
    <source>
        <dbReference type="PROSITE-ProRule" id="PRU00339"/>
    </source>
</evidence>
<accession>C6BTU5</accession>
<dbReference type="SUPFAM" id="SSF48452">
    <property type="entry name" value="TPR-like"/>
    <property type="match status" value="1"/>
</dbReference>
<dbReference type="InterPro" id="IPR019734">
    <property type="entry name" value="TPR_rpt"/>
</dbReference>